<keyword evidence="2" id="KW-1133">Transmembrane helix</keyword>
<dbReference type="AlphaFoldDB" id="A0A1H7TJV2"/>
<dbReference type="STRING" id="46177.SAMN05660976_03520"/>
<dbReference type="EMBL" id="FOBF01000007">
    <property type="protein sequence ID" value="SEL84626.1"/>
    <property type="molecule type" value="Genomic_DNA"/>
</dbReference>
<organism evidence="3 4">
    <name type="scientific">Nonomuraea pusilla</name>
    <dbReference type="NCBI Taxonomy" id="46177"/>
    <lineage>
        <taxon>Bacteria</taxon>
        <taxon>Bacillati</taxon>
        <taxon>Actinomycetota</taxon>
        <taxon>Actinomycetes</taxon>
        <taxon>Streptosporangiales</taxon>
        <taxon>Streptosporangiaceae</taxon>
        <taxon>Nonomuraea</taxon>
    </lineage>
</organism>
<feature type="transmembrane region" description="Helical" evidence="2">
    <location>
        <begin position="104"/>
        <end position="123"/>
    </location>
</feature>
<sequence length="130" mass="13512">MGRMDIMELVERSKDTATVNRVFGEPIRHGDVLVIPVARVGQGGGGGQGRSKGPREAGAGEAAAPEAASEGSGGGFGFGAAPMGVFVVKDGEVTWRPAVNVNQIVLGGQVVAVVLLLTVRAVLKKWRRRH</sequence>
<evidence type="ECO:0000256" key="2">
    <source>
        <dbReference type="SAM" id="Phobius"/>
    </source>
</evidence>
<dbReference type="Pfam" id="PF09579">
    <property type="entry name" value="Spore_YtfJ"/>
    <property type="match status" value="1"/>
</dbReference>
<keyword evidence="2" id="KW-0812">Transmembrane</keyword>
<dbReference type="InterPro" id="IPR014229">
    <property type="entry name" value="Spore_YtfJ"/>
</dbReference>
<feature type="compositionally biased region" description="Gly residues" evidence="1">
    <location>
        <begin position="41"/>
        <end position="50"/>
    </location>
</feature>
<gene>
    <name evidence="3" type="ORF">SAMN05660976_03520</name>
</gene>
<evidence type="ECO:0000256" key="1">
    <source>
        <dbReference type="SAM" id="MobiDB-lite"/>
    </source>
</evidence>
<keyword evidence="2" id="KW-0472">Membrane</keyword>
<evidence type="ECO:0000313" key="4">
    <source>
        <dbReference type="Proteomes" id="UP000198953"/>
    </source>
</evidence>
<reference evidence="3 4" key="1">
    <citation type="submission" date="2016-10" db="EMBL/GenBank/DDBJ databases">
        <authorList>
            <person name="de Groot N.N."/>
        </authorList>
    </citation>
    <scope>NUCLEOTIDE SEQUENCE [LARGE SCALE GENOMIC DNA]</scope>
    <source>
        <strain evidence="3 4">DSM 43357</strain>
    </source>
</reference>
<protein>
    <submittedName>
        <fullName evidence="3">Sporulation protein YtfJ (Spore_YtfJ)</fullName>
    </submittedName>
</protein>
<feature type="region of interest" description="Disordered" evidence="1">
    <location>
        <begin position="39"/>
        <end position="72"/>
    </location>
</feature>
<accession>A0A1H7TJV2</accession>
<dbReference type="Proteomes" id="UP000198953">
    <property type="component" value="Unassembled WGS sequence"/>
</dbReference>
<evidence type="ECO:0000313" key="3">
    <source>
        <dbReference type="EMBL" id="SEL84626.1"/>
    </source>
</evidence>
<name>A0A1H7TJV2_9ACTN</name>
<proteinExistence type="predicted"/>
<feature type="compositionally biased region" description="Low complexity" evidence="1">
    <location>
        <begin position="56"/>
        <end position="70"/>
    </location>
</feature>
<keyword evidence="4" id="KW-1185">Reference proteome</keyword>